<evidence type="ECO:0000256" key="2">
    <source>
        <dbReference type="ARBA" id="ARBA00022679"/>
    </source>
</evidence>
<dbReference type="Pfam" id="PF00109">
    <property type="entry name" value="ketoacyl-synt"/>
    <property type="match status" value="1"/>
</dbReference>
<comment type="pathway">
    <text evidence="1">Lipid metabolism.</text>
</comment>
<dbReference type="InterPro" id="IPR014030">
    <property type="entry name" value="Ketoacyl_synth_N"/>
</dbReference>
<organism evidence="4 5">
    <name type="scientific">Aliikangiella maris</name>
    <dbReference type="NCBI Taxonomy" id="3162458"/>
    <lineage>
        <taxon>Bacteria</taxon>
        <taxon>Pseudomonadati</taxon>
        <taxon>Pseudomonadota</taxon>
        <taxon>Gammaproteobacteria</taxon>
        <taxon>Oceanospirillales</taxon>
        <taxon>Pleioneaceae</taxon>
        <taxon>Aliikangiella</taxon>
    </lineage>
</organism>
<dbReference type="RefSeq" id="WP_353895978.1">
    <property type="nucleotide sequence ID" value="NZ_JBEVCJ010000009.1"/>
</dbReference>
<dbReference type="InterPro" id="IPR000794">
    <property type="entry name" value="Beta-ketoacyl_synthase"/>
</dbReference>
<protein>
    <submittedName>
        <fullName evidence="4">Beta-ketoacyl synthase N-terminal-like domain-containing protein</fullName>
    </submittedName>
</protein>
<keyword evidence="5" id="KW-1185">Reference proteome</keyword>
<evidence type="ECO:0000313" key="5">
    <source>
        <dbReference type="Proteomes" id="UP001548189"/>
    </source>
</evidence>
<proteinExistence type="predicted"/>
<dbReference type="InterPro" id="IPR016039">
    <property type="entry name" value="Thiolase-like"/>
</dbReference>
<gene>
    <name evidence="4" type="ORF">ABVT43_09670</name>
</gene>
<dbReference type="EMBL" id="JBEVCJ010000009">
    <property type="protein sequence ID" value="MET1255393.1"/>
    <property type="molecule type" value="Genomic_DNA"/>
</dbReference>
<keyword evidence="2" id="KW-0808">Transferase</keyword>
<accession>A0ABV2BTX8</accession>
<dbReference type="Gene3D" id="3.40.47.10">
    <property type="match status" value="1"/>
</dbReference>
<dbReference type="PANTHER" id="PTHR11712:SF336">
    <property type="entry name" value="3-OXOACYL-[ACYL-CARRIER-PROTEIN] SYNTHASE, MITOCHONDRIAL"/>
    <property type="match status" value="1"/>
</dbReference>
<comment type="caution">
    <text evidence="4">The sequence shown here is derived from an EMBL/GenBank/DDBJ whole genome shotgun (WGS) entry which is preliminary data.</text>
</comment>
<feature type="domain" description="Beta-ketoacyl synthase-like N-terminal" evidence="3">
    <location>
        <begin position="69"/>
        <end position="197"/>
    </location>
</feature>
<evidence type="ECO:0000256" key="1">
    <source>
        <dbReference type="ARBA" id="ARBA00005189"/>
    </source>
</evidence>
<dbReference type="SUPFAM" id="SSF53901">
    <property type="entry name" value="Thiolase-like"/>
    <property type="match status" value="2"/>
</dbReference>
<evidence type="ECO:0000313" key="4">
    <source>
        <dbReference type="EMBL" id="MET1255393.1"/>
    </source>
</evidence>
<dbReference type="PANTHER" id="PTHR11712">
    <property type="entry name" value="POLYKETIDE SYNTHASE-RELATED"/>
    <property type="match status" value="1"/>
</dbReference>
<reference evidence="4 5" key="1">
    <citation type="submission" date="2024-06" db="EMBL/GenBank/DDBJ databases">
        <authorList>
            <person name="Li F."/>
        </authorList>
    </citation>
    <scope>NUCLEOTIDE SEQUENCE [LARGE SCALE GENOMIC DNA]</scope>
    <source>
        <strain evidence="4 5">GXAS 311</strain>
    </source>
</reference>
<evidence type="ECO:0000259" key="3">
    <source>
        <dbReference type="Pfam" id="PF00109"/>
    </source>
</evidence>
<sequence length="385" mass="41348">MSTNNQSIQNSLEAMNDQISIAGIGIITPHGENVTANHSVVNAGNDVPLKDTIENFKPADYFKRRYLRPLDDVTIRSIAMVTAAMRDAGIALEDLPADRVGLVLGSVFAGIGCIFDFKQTCFEGRENDYLGLSPLYFPGIVFNSISGQPAIEYGFTGPNAVINGGFSSGLLAVIKGAEYLLSGKADVVFAGGSEMNHPFIQKKLLADKDQDYVRLQGKNFHTSEATCLYLLHRKGDERFAGLKHYADISGWQYGFCPNGLNAQAVSGALSKVLKRSGAEKIEAVVCDADADTPLGAIEQAGLAQAFETTQLNNDTIKSDTIKSDTMLLNNKSVFGHSLGASGSLNLYQGLMHINDLSKTERNNAVLINSIDAAGSYAFMTLQTGQ</sequence>
<name>A0ABV2BTX8_9GAMM</name>
<dbReference type="Proteomes" id="UP001548189">
    <property type="component" value="Unassembled WGS sequence"/>
</dbReference>